<dbReference type="AlphaFoldDB" id="A0A9X1YEJ6"/>
<dbReference type="InterPro" id="IPR029039">
    <property type="entry name" value="Flavoprotein-like_sf"/>
</dbReference>
<dbReference type="GO" id="GO:0046306">
    <property type="term" value="P:alkanesulfonate catabolic process"/>
    <property type="evidence" value="ECO:0007669"/>
    <property type="project" value="InterPro"/>
</dbReference>
<dbReference type="InterPro" id="IPR005025">
    <property type="entry name" value="FMN_Rdtase-like_dom"/>
</dbReference>
<dbReference type="Proteomes" id="UP001139353">
    <property type="component" value="Unassembled WGS sequence"/>
</dbReference>
<dbReference type="EMBL" id="JAJLJH010000001">
    <property type="protein sequence ID" value="MCK9684824.1"/>
    <property type="molecule type" value="Genomic_DNA"/>
</dbReference>
<comment type="similarity">
    <text evidence="1">Belongs to the SsuE family.</text>
</comment>
<reference evidence="6" key="1">
    <citation type="submission" date="2021-11" db="EMBL/GenBank/DDBJ databases">
        <title>BS-T2-15 a new species belonging to the Comamonadaceae family isolated from the soil of a French oak forest.</title>
        <authorList>
            <person name="Mieszkin S."/>
            <person name="Alain K."/>
        </authorList>
    </citation>
    <scope>NUCLEOTIDE SEQUENCE</scope>
    <source>
        <strain evidence="6">BS-T2-15</strain>
    </source>
</reference>
<protein>
    <submittedName>
        <fullName evidence="6">NADPH-dependent FMN reductase</fullName>
        <ecNumber evidence="6">1.5.1.38</ecNumber>
    </submittedName>
</protein>
<proteinExistence type="inferred from homology"/>
<accession>A0A9X1YEJ6</accession>
<dbReference type="PANTHER" id="PTHR43408:SF1">
    <property type="entry name" value="FMN REDUCTASE (NADPH)"/>
    <property type="match status" value="1"/>
</dbReference>
<evidence type="ECO:0000313" key="7">
    <source>
        <dbReference type="Proteomes" id="UP001139353"/>
    </source>
</evidence>
<feature type="domain" description="NADPH-dependent FMN reductase-like" evidence="5">
    <location>
        <begin position="1"/>
        <end position="142"/>
    </location>
</feature>
<dbReference type="EC" id="1.5.1.38" evidence="6"/>
<evidence type="ECO:0000256" key="4">
    <source>
        <dbReference type="ARBA" id="ARBA00023002"/>
    </source>
</evidence>
<dbReference type="RefSeq" id="WP_275680846.1">
    <property type="nucleotide sequence ID" value="NZ_JAJLJH010000001.1"/>
</dbReference>
<evidence type="ECO:0000256" key="2">
    <source>
        <dbReference type="ARBA" id="ARBA00022630"/>
    </source>
</evidence>
<organism evidence="6 7">
    <name type="scientific">Scleromatobacter humisilvae</name>
    <dbReference type="NCBI Taxonomy" id="2897159"/>
    <lineage>
        <taxon>Bacteria</taxon>
        <taxon>Pseudomonadati</taxon>
        <taxon>Pseudomonadota</taxon>
        <taxon>Betaproteobacteria</taxon>
        <taxon>Burkholderiales</taxon>
        <taxon>Sphaerotilaceae</taxon>
        <taxon>Scleromatobacter</taxon>
    </lineage>
</organism>
<evidence type="ECO:0000313" key="6">
    <source>
        <dbReference type="EMBL" id="MCK9684824.1"/>
    </source>
</evidence>
<dbReference type="Gene3D" id="3.40.50.360">
    <property type="match status" value="1"/>
</dbReference>
<name>A0A9X1YEJ6_9BURK</name>
<evidence type="ECO:0000256" key="1">
    <source>
        <dbReference type="ARBA" id="ARBA00005990"/>
    </source>
</evidence>
<dbReference type="SUPFAM" id="SSF52218">
    <property type="entry name" value="Flavoproteins"/>
    <property type="match status" value="1"/>
</dbReference>
<dbReference type="InterPro" id="IPR051814">
    <property type="entry name" value="NAD(P)H-dep_FMN_reductase"/>
</dbReference>
<dbReference type="PANTHER" id="PTHR43408">
    <property type="entry name" value="FMN REDUCTASE (NADPH)"/>
    <property type="match status" value="1"/>
</dbReference>
<dbReference type="InterPro" id="IPR020048">
    <property type="entry name" value="NADPH-dep_FMN_reduc_SsuE"/>
</dbReference>
<dbReference type="Pfam" id="PF03358">
    <property type="entry name" value="FMN_red"/>
    <property type="match status" value="1"/>
</dbReference>
<gene>
    <name evidence="6" type="primary">ssuE</name>
    <name evidence="6" type="ORF">LPC04_03790</name>
</gene>
<keyword evidence="4 6" id="KW-0560">Oxidoreductase</keyword>
<evidence type="ECO:0000259" key="5">
    <source>
        <dbReference type="Pfam" id="PF03358"/>
    </source>
</evidence>
<dbReference type="GO" id="GO:0052873">
    <property type="term" value="F:FMN reductase (NADPH) activity"/>
    <property type="evidence" value="ECO:0007669"/>
    <property type="project" value="UniProtKB-EC"/>
</dbReference>
<keyword evidence="3" id="KW-0288">FMN</keyword>
<comment type="caution">
    <text evidence="6">The sequence shown here is derived from an EMBL/GenBank/DDBJ whole genome shotgun (WGS) entry which is preliminary data.</text>
</comment>
<sequence length="185" mass="19846">MSIVALAGSPSANSRSTVLLHHVLNRLDPDVERSEIVLRDLPAAALVRAKANDPLIRRAREQVAEARLVVIATPIYKASYSGLLKTFLDLLPQDALRDKTVLVLGTGGSPAHLLALDYALRPVLAALGARHILDSIYAVDTQFAPHAIHGHVAHDEIVERIERALADGPIALRPPVDARVIALAA</sequence>
<keyword evidence="7" id="KW-1185">Reference proteome</keyword>
<keyword evidence="2" id="KW-0285">Flavoprotein</keyword>
<dbReference type="NCBIfam" id="TIGR03567">
    <property type="entry name" value="FMN_reduc_SsuE"/>
    <property type="match status" value="1"/>
</dbReference>
<evidence type="ECO:0000256" key="3">
    <source>
        <dbReference type="ARBA" id="ARBA00022643"/>
    </source>
</evidence>